<dbReference type="CDD" id="cd22852">
    <property type="entry name" value="SMN_C"/>
    <property type="match status" value="1"/>
</dbReference>
<reference evidence="7 8" key="1">
    <citation type="journal article" date="2015" name="Genome Announc.">
        <title>Draft Genome Sequence and Gene Annotation of the Entomopathogenic Fungus Verticillium hemipterigenum.</title>
        <authorList>
            <person name="Horn F."/>
            <person name="Habel A."/>
            <person name="Scharf D.H."/>
            <person name="Dworschak J."/>
            <person name="Brakhage A.A."/>
            <person name="Guthke R."/>
            <person name="Hertweck C."/>
            <person name="Linde J."/>
        </authorList>
    </citation>
    <scope>NUCLEOTIDE SEQUENCE [LARGE SCALE GENOMIC DNA]</scope>
</reference>
<name>A0A0A1T5Q6_9HYPO</name>
<dbReference type="Gene3D" id="3.40.190.10">
    <property type="entry name" value="Periplasmic binding protein-like II"/>
    <property type="match status" value="1"/>
</dbReference>
<comment type="subcellular location">
    <subcellularLocation>
        <location evidence="1">Nucleus</location>
    </subcellularLocation>
</comment>
<gene>
    <name evidence="7" type="ORF">VHEMI08161</name>
</gene>
<keyword evidence="5" id="KW-0539">Nucleus</keyword>
<dbReference type="STRING" id="1531966.A0A0A1T5Q6"/>
<dbReference type="PANTHER" id="PTHR39267">
    <property type="entry name" value="SURVIVAL MOTOR NEURON-LIKE PROTEIN 1"/>
    <property type="match status" value="1"/>
</dbReference>
<proteinExistence type="inferred from homology"/>
<dbReference type="Proteomes" id="UP000039046">
    <property type="component" value="Unassembled WGS sequence"/>
</dbReference>
<evidence type="ECO:0000313" key="7">
    <source>
        <dbReference type="EMBL" id="CEJ92511.1"/>
    </source>
</evidence>
<dbReference type="EMBL" id="CDHN01000004">
    <property type="protein sequence ID" value="CEJ92511.1"/>
    <property type="molecule type" value="Genomic_DNA"/>
</dbReference>
<dbReference type="GO" id="GO:0008380">
    <property type="term" value="P:RNA splicing"/>
    <property type="evidence" value="ECO:0007669"/>
    <property type="project" value="UniProtKB-KW"/>
</dbReference>
<accession>A0A0A1T5Q6</accession>
<keyword evidence="3" id="KW-0507">mRNA processing</keyword>
<comment type="similarity">
    <text evidence="2">Belongs to the SMN family.</text>
</comment>
<evidence type="ECO:0000256" key="5">
    <source>
        <dbReference type="ARBA" id="ARBA00023242"/>
    </source>
</evidence>
<dbReference type="GO" id="GO:0006397">
    <property type="term" value="P:mRNA processing"/>
    <property type="evidence" value="ECO:0007669"/>
    <property type="project" value="UniProtKB-KW"/>
</dbReference>
<evidence type="ECO:0000313" key="8">
    <source>
        <dbReference type="Proteomes" id="UP000039046"/>
    </source>
</evidence>
<keyword evidence="8" id="KW-1185">Reference proteome</keyword>
<feature type="region of interest" description="Disordered" evidence="6">
    <location>
        <begin position="54"/>
        <end position="73"/>
    </location>
</feature>
<dbReference type="GO" id="GO:0005634">
    <property type="term" value="C:nucleus"/>
    <property type="evidence" value="ECO:0007669"/>
    <property type="project" value="UniProtKB-SubCell"/>
</dbReference>
<evidence type="ECO:0000256" key="6">
    <source>
        <dbReference type="SAM" id="MobiDB-lite"/>
    </source>
</evidence>
<dbReference type="AlphaFoldDB" id="A0A0A1T5Q6"/>
<evidence type="ECO:0000256" key="2">
    <source>
        <dbReference type="ARBA" id="ARBA00005371"/>
    </source>
</evidence>
<protein>
    <submittedName>
        <fullName evidence="7">Uncharacterized protein</fullName>
    </submittedName>
</protein>
<dbReference type="Pfam" id="PF20635">
    <property type="entry name" value="SMN_YG-box"/>
    <property type="match status" value="1"/>
</dbReference>
<sequence>MSGTSIDLSQEEVWDDSALLESWNDALREYKKYHSIHKKGATKADIEALKAERDANNTELEMDLESNTQSEPMVEESLPEIEPTEPAAPLSAALAAPSLHPQVVLGSMKDENLKKMLMSWYYAGYYTGLYEGQQQAAARSSS</sequence>
<dbReference type="HOGENOM" id="CLU_093937_1_0_1"/>
<dbReference type="InterPro" id="IPR047313">
    <property type="entry name" value="SMN_C"/>
</dbReference>
<dbReference type="CDD" id="cd22851">
    <property type="entry name" value="SMN_N"/>
    <property type="match status" value="1"/>
</dbReference>
<evidence type="ECO:0000256" key="4">
    <source>
        <dbReference type="ARBA" id="ARBA00023187"/>
    </source>
</evidence>
<dbReference type="OrthoDB" id="197400at2759"/>
<keyword evidence="4" id="KW-0508">mRNA splicing</keyword>
<evidence type="ECO:0000256" key="1">
    <source>
        <dbReference type="ARBA" id="ARBA00004123"/>
    </source>
</evidence>
<evidence type="ECO:0000256" key="3">
    <source>
        <dbReference type="ARBA" id="ARBA00022664"/>
    </source>
</evidence>
<dbReference type="InterPro" id="IPR040424">
    <property type="entry name" value="Smn1"/>
</dbReference>
<organism evidence="7 8">
    <name type="scientific">[Torrubiella] hemipterigena</name>
    <dbReference type="NCBI Taxonomy" id="1531966"/>
    <lineage>
        <taxon>Eukaryota</taxon>
        <taxon>Fungi</taxon>
        <taxon>Dikarya</taxon>
        <taxon>Ascomycota</taxon>
        <taxon>Pezizomycotina</taxon>
        <taxon>Sordariomycetes</taxon>
        <taxon>Hypocreomycetidae</taxon>
        <taxon>Hypocreales</taxon>
        <taxon>Clavicipitaceae</taxon>
        <taxon>Clavicipitaceae incertae sedis</taxon>
        <taxon>'Torrubiella' clade</taxon>
    </lineage>
</organism>
<dbReference type="PANTHER" id="PTHR39267:SF1">
    <property type="entry name" value="SURVIVAL MOTOR NEURON PROTEIN"/>
    <property type="match status" value="1"/>
</dbReference>